<dbReference type="Pfam" id="PF00702">
    <property type="entry name" value="Hydrolase"/>
    <property type="match status" value="1"/>
</dbReference>
<dbReference type="AlphaFoldDB" id="A0A656JRW5"/>
<dbReference type="InterPro" id="IPR023214">
    <property type="entry name" value="HAD_sf"/>
</dbReference>
<dbReference type="SFLD" id="SFLDS00003">
    <property type="entry name" value="Haloacid_Dehalogenase"/>
    <property type="match status" value="1"/>
</dbReference>
<dbReference type="PANTHER" id="PTHR46649">
    <property type="match status" value="1"/>
</dbReference>
<name>A0A656JRW5_PSESF</name>
<sequence>MPIVAAVFDAFGTVVHIRRKHHPFRKLLRIGAQQGRKPSVSDLHCLMTSSLSLERAAEVFGIRLSSQQLMALQDDLLDELESISVYADAVEAQQLLKAEGMVMGVCSNLAAPYGPVLRHLLNDMDGFALSYEVGLMKPHEGIYREICRQLGARLGSDLTTSGDKVVMVGDSLQCDQKGPGAVGISGHFLDRTGAGSLSDLVQFAERVIKGKRLGESRG</sequence>
<proteinExistence type="predicted"/>
<gene>
    <name evidence="1" type="ORF">A245_29428</name>
</gene>
<dbReference type="PANTHER" id="PTHR46649:SF4">
    <property type="entry name" value="HALOACID DEHALOGENASE-LIKE HYDROLASE (HAD) SUPERFAMILY PROTEIN"/>
    <property type="match status" value="1"/>
</dbReference>
<dbReference type="InterPro" id="IPR006439">
    <property type="entry name" value="HAD-SF_hydro_IA"/>
</dbReference>
<keyword evidence="1" id="KW-0378">Hydrolase</keyword>
<dbReference type="EMBL" id="AOKF01002518">
    <property type="protein sequence ID" value="EPN48935.1"/>
    <property type="molecule type" value="Genomic_DNA"/>
</dbReference>
<evidence type="ECO:0000313" key="1">
    <source>
        <dbReference type="EMBL" id="EPN48935.1"/>
    </source>
</evidence>
<reference evidence="1 2" key="1">
    <citation type="journal article" date="2013" name="PLoS Pathog.">
        <title>Genomic analysis of the Kiwifruit pathogen Pseudomonas syringae pv. actinidiae provides insight into the origins of an emergent plant disease.</title>
        <authorList>
            <person name="McCann H.C."/>
            <person name="Rikkerink E.H."/>
            <person name="Bertels F."/>
            <person name="Fiers M."/>
            <person name="Lu A."/>
            <person name="Rees-George J."/>
            <person name="Andersen M.T."/>
            <person name="Gleave A.P."/>
            <person name="Haubold B."/>
            <person name="Wohlers M.W."/>
            <person name="Guttman D.S."/>
            <person name="Wang P.W."/>
            <person name="Straub C."/>
            <person name="Vanneste J.L."/>
            <person name="Rainey P.B."/>
            <person name="Templeton M.D."/>
        </authorList>
    </citation>
    <scope>NUCLEOTIDE SEQUENCE [LARGE SCALE GENOMIC DNA]</scope>
    <source>
        <strain evidence="1 2">ICMP 19096</strain>
    </source>
</reference>
<evidence type="ECO:0000313" key="2">
    <source>
        <dbReference type="Proteomes" id="UP000018849"/>
    </source>
</evidence>
<dbReference type="Proteomes" id="UP000018849">
    <property type="component" value="Unassembled WGS sequence"/>
</dbReference>
<dbReference type="InterPro" id="IPR036412">
    <property type="entry name" value="HAD-like_sf"/>
</dbReference>
<dbReference type="Gene3D" id="3.40.50.1000">
    <property type="entry name" value="HAD superfamily/HAD-like"/>
    <property type="match status" value="1"/>
</dbReference>
<dbReference type="SUPFAM" id="SSF56784">
    <property type="entry name" value="HAD-like"/>
    <property type="match status" value="1"/>
</dbReference>
<protein>
    <submittedName>
        <fullName evidence="1">Haloacid dehalogenase-like family hydrolase</fullName>
    </submittedName>
</protein>
<organism evidence="1 2">
    <name type="scientific">Pseudomonas syringae pv. actinidiae ICMP 19096</name>
    <dbReference type="NCBI Taxonomy" id="1194405"/>
    <lineage>
        <taxon>Bacteria</taxon>
        <taxon>Pseudomonadati</taxon>
        <taxon>Pseudomonadota</taxon>
        <taxon>Gammaproteobacteria</taxon>
        <taxon>Pseudomonadales</taxon>
        <taxon>Pseudomonadaceae</taxon>
        <taxon>Pseudomonas</taxon>
        <taxon>Pseudomonas syringae</taxon>
    </lineage>
</organism>
<dbReference type="NCBIfam" id="TIGR01549">
    <property type="entry name" value="HAD-SF-IA-v1"/>
    <property type="match status" value="1"/>
</dbReference>
<accession>A0A656JRW5</accession>
<dbReference type="SFLD" id="SFLDG01129">
    <property type="entry name" value="C1.5:_HAD__Beta-PGM__Phosphata"/>
    <property type="match status" value="1"/>
</dbReference>
<comment type="caution">
    <text evidence="1">The sequence shown here is derived from an EMBL/GenBank/DDBJ whole genome shotgun (WGS) entry which is preliminary data.</text>
</comment>
<dbReference type="GO" id="GO:0016787">
    <property type="term" value="F:hydrolase activity"/>
    <property type="evidence" value="ECO:0007669"/>
    <property type="project" value="UniProtKB-KW"/>
</dbReference>